<dbReference type="Proteomes" id="UP000620139">
    <property type="component" value="Unassembled WGS sequence"/>
</dbReference>
<gene>
    <name evidence="3" type="ORF">I7X43_14035</name>
</gene>
<evidence type="ECO:0000313" key="3">
    <source>
        <dbReference type="EMBL" id="MBH9553963.1"/>
    </source>
</evidence>
<keyword evidence="1" id="KW-0812">Transmembrane</keyword>
<feature type="transmembrane region" description="Helical" evidence="1">
    <location>
        <begin position="268"/>
        <end position="301"/>
    </location>
</feature>
<evidence type="ECO:0000259" key="2">
    <source>
        <dbReference type="Pfam" id="PF01926"/>
    </source>
</evidence>
<protein>
    <submittedName>
        <fullName evidence="3">50S ribosome-binding GTPase</fullName>
    </submittedName>
</protein>
<dbReference type="Gene3D" id="3.40.50.300">
    <property type="entry name" value="P-loop containing nucleotide triphosphate hydrolases"/>
    <property type="match status" value="1"/>
</dbReference>
<comment type="caution">
    <text evidence="3">The sequence shown here is derived from an EMBL/GenBank/DDBJ whole genome shotgun (WGS) entry which is preliminary data.</text>
</comment>
<feature type="transmembrane region" description="Helical" evidence="1">
    <location>
        <begin position="340"/>
        <end position="363"/>
    </location>
</feature>
<organism evidence="3 4">
    <name type="scientific">Inhella gelatinilytica</name>
    <dbReference type="NCBI Taxonomy" id="2795030"/>
    <lineage>
        <taxon>Bacteria</taxon>
        <taxon>Pseudomonadati</taxon>
        <taxon>Pseudomonadota</taxon>
        <taxon>Betaproteobacteria</taxon>
        <taxon>Burkholderiales</taxon>
        <taxon>Sphaerotilaceae</taxon>
        <taxon>Inhella</taxon>
    </lineage>
</organism>
<dbReference type="InterPro" id="IPR027417">
    <property type="entry name" value="P-loop_NTPase"/>
</dbReference>
<dbReference type="RefSeq" id="WP_198101584.1">
    <property type="nucleotide sequence ID" value="NZ_JAEDAL010000008.1"/>
</dbReference>
<sequence>MFSFLNGWAQRWNWAKDGEPKPALDESQIREAALASAPVVWLLGKTGSGKSSVVEALTQADAATVGNGFAPCTQTAQVFDFPTERPVLRFLDTRGLGEAGYDPAQDMAVNKDRAHLVIATMRVSDMNQSELIQSLRAIRESHPEWPIIVLHTCLHELYAGVGADHPVPSIDFSDVDSPVPDAYAGLQRAVRHQQALFSGLKGVAPRFAAIDFTRPEDGYAPVQYGREYLHGAILDEAPTAMFNIARSFFADQEATGSAGVDREVNRLILYYAGAAASVGAIPLVGVVSIPGVSIAMLWHLARVHQVEWSNKDMASLIGMFGGAVAVREGSMLLLRQFTKLGPWLIPIAAAQDYAVAFALGKAACVYMRSRRSRAEVNAEEVKAAFMAGLKEAVRMSAAKGDSK</sequence>
<evidence type="ECO:0000313" key="4">
    <source>
        <dbReference type="Proteomes" id="UP000620139"/>
    </source>
</evidence>
<dbReference type="Pfam" id="PF01926">
    <property type="entry name" value="MMR_HSR1"/>
    <property type="match status" value="1"/>
</dbReference>
<dbReference type="SUPFAM" id="SSF52540">
    <property type="entry name" value="P-loop containing nucleoside triphosphate hydrolases"/>
    <property type="match status" value="1"/>
</dbReference>
<feature type="domain" description="G" evidence="2">
    <location>
        <begin position="40"/>
        <end position="148"/>
    </location>
</feature>
<evidence type="ECO:0000256" key="1">
    <source>
        <dbReference type="SAM" id="Phobius"/>
    </source>
</evidence>
<keyword evidence="4" id="KW-1185">Reference proteome</keyword>
<keyword evidence="1" id="KW-0472">Membrane</keyword>
<proteinExistence type="predicted"/>
<dbReference type="EMBL" id="JAEDAL010000008">
    <property type="protein sequence ID" value="MBH9553963.1"/>
    <property type="molecule type" value="Genomic_DNA"/>
</dbReference>
<keyword evidence="1" id="KW-1133">Transmembrane helix</keyword>
<reference evidence="3" key="1">
    <citation type="submission" date="2020-12" db="EMBL/GenBank/DDBJ databases">
        <title>The genome sequence of Inhella sp. 4Y17.</title>
        <authorList>
            <person name="Liu Y."/>
        </authorList>
    </citation>
    <scope>NUCLEOTIDE SEQUENCE</scope>
    <source>
        <strain evidence="3">4Y10</strain>
    </source>
</reference>
<accession>A0A931J0K5</accession>
<dbReference type="AlphaFoldDB" id="A0A931J0K5"/>
<name>A0A931J0K5_9BURK</name>
<dbReference type="CDD" id="cd00882">
    <property type="entry name" value="Ras_like_GTPase"/>
    <property type="match status" value="1"/>
</dbReference>
<dbReference type="GO" id="GO:0005525">
    <property type="term" value="F:GTP binding"/>
    <property type="evidence" value="ECO:0007669"/>
    <property type="project" value="InterPro"/>
</dbReference>
<dbReference type="InterPro" id="IPR006073">
    <property type="entry name" value="GTP-bd"/>
</dbReference>